<evidence type="ECO:0000256" key="3">
    <source>
        <dbReference type="ARBA" id="ARBA00022679"/>
    </source>
</evidence>
<evidence type="ECO:0000256" key="5">
    <source>
        <dbReference type="ARBA" id="ARBA00022840"/>
    </source>
</evidence>
<dbReference type="SUPFAM" id="SSF89028">
    <property type="entry name" value="Cobalamin adenosyltransferase-like"/>
    <property type="match status" value="1"/>
</dbReference>
<dbReference type="PANTHER" id="PTHR12213:SF0">
    <property type="entry name" value="CORRINOID ADENOSYLTRANSFERASE MMAB"/>
    <property type="match status" value="1"/>
</dbReference>
<protein>
    <recommendedName>
        <fullName evidence="6">Cobalamin adenosyltransferase</fullName>
        <ecNumber evidence="6">2.5.1.-</ecNumber>
    </recommendedName>
</protein>
<dbReference type="InterPro" id="IPR016030">
    <property type="entry name" value="CblAdoTrfase-like"/>
</dbReference>
<dbReference type="GO" id="GO:0005524">
    <property type="term" value="F:ATP binding"/>
    <property type="evidence" value="ECO:0007669"/>
    <property type="project" value="UniProtKB-UniRule"/>
</dbReference>
<evidence type="ECO:0000256" key="4">
    <source>
        <dbReference type="ARBA" id="ARBA00022741"/>
    </source>
</evidence>
<reference evidence="9" key="1">
    <citation type="submission" date="2014-12" db="EMBL/GenBank/DDBJ databases">
        <authorList>
            <person name="Salcher M.M."/>
        </authorList>
    </citation>
    <scope>NUCLEOTIDE SEQUENCE [LARGE SCALE GENOMIC DNA]</scope>
    <source>
        <strain evidence="9">MMS-10A-171</strain>
    </source>
</reference>
<evidence type="ECO:0000313" key="8">
    <source>
        <dbReference type="EMBL" id="CEZ19983.1"/>
    </source>
</evidence>
<evidence type="ECO:0000256" key="6">
    <source>
        <dbReference type="RuleBase" id="RU366026"/>
    </source>
</evidence>
<accession>A0A0D6EXJ7</accession>
<comment type="similarity">
    <text evidence="1 6">Belongs to the Cob(I)alamin adenosyltransferase family.</text>
</comment>
<dbReference type="HOGENOM" id="CLU_083486_0_1_4"/>
<comment type="subunit">
    <text evidence="2">Homotrimer.</text>
</comment>
<dbReference type="Pfam" id="PF01923">
    <property type="entry name" value="Cob_adeno_trans"/>
    <property type="match status" value="1"/>
</dbReference>
<dbReference type="OrthoDB" id="9778896at2"/>
<feature type="domain" description="Cobalamin adenosyltransferase-like" evidence="7">
    <location>
        <begin position="8"/>
        <end position="165"/>
    </location>
</feature>
<dbReference type="FunFam" id="1.20.1200.10:FF:000001">
    <property type="entry name" value="Cob(I)yrinic acid a,c-diamide adenosyltransferase"/>
    <property type="match status" value="1"/>
</dbReference>
<keyword evidence="9" id="KW-1185">Reference proteome</keyword>
<evidence type="ECO:0000259" key="7">
    <source>
        <dbReference type="Pfam" id="PF01923"/>
    </source>
</evidence>
<dbReference type="KEGG" id="mbat:BN1208_1102"/>
<dbReference type="EMBL" id="LN827929">
    <property type="protein sequence ID" value="CEZ19983.1"/>
    <property type="molecule type" value="Genomic_DNA"/>
</dbReference>
<dbReference type="AlphaFoldDB" id="A0A0D6EXJ7"/>
<evidence type="ECO:0000313" key="9">
    <source>
        <dbReference type="Proteomes" id="UP000064007"/>
    </source>
</evidence>
<name>A0A0D6EXJ7_9PROT</name>
<dbReference type="NCBIfam" id="TIGR00636">
    <property type="entry name" value="PduO_Nterm"/>
    <property type="match status" value="1"/>
</dbReference>
<dbReference type="Gene3D" id="1.20.1200.10">
    <property type="entry name" value="Cobalamin adenosyltransferase-like"/>
    <property type="match status" value="1"/>
</dbReference>
<keyword evidence="5 6" id="KW-0067">ATP-binding</keyword>
<dbReference type="GO" id="GO:0008817">
    <property type="term" value="F:corrinoid adenosyltransferase activity"/>
    <property type="evidence" value="ECO:0007669"/>
    <property type="project" value="TreeGrafter"/>
</dbReference>
<gene>
    <name evidence="8" type="primary">yvqK</name>
    <name evidence="8" type="ORF">BN1208_1102</name>
</gene>
<dbReference type="Proteomes" id="UP000064007">
    <property type="component" value="Chromosome 1"/>
</dbReference>
<proteinExistence type="inferred from homology"/>
<sequence length="182" mass="20408">MANRLTKIFTRGGDKGSTGLGDGSRTNKFSDRIVALGAIDELNSMIGLMLTESLPPKIIKMLTVIQHHLFNLGGEISMPGYKIIQKNDVLELEEIITSYNKDLPPLKEFILPGGSKAAAFCHMARTICRRTEQAIFKLNSKDAINAYSLQYINRLSDLLFVLARVINKHKKVKDVFWKKDIS</sequence>
<keyword evidence="6" id="KW-0169">Cobalamin biosynthesis</keyword>
<dbReference type="STRING" id="1581557.BN1208_1102"/>
<dbReference type="GeneID" id="99990417"/>
<dbReference type="PANTHER" id="PTHR12213">
    <property type="entry name" value="CORRINOID ADENOSYLTRANSFERASE"/>
    <property type="match status" value="1"/>
</dbReference>
<keyword evidence="4 6" id="KW-0547">Nucleotide-binding</keyword>
<dbReference type="EC" id="2.5.1.-" evidence="6"/>
<organism evidence="8 9">
    <name type="scientific">Candidatus Methylopumilus planktonicus</name>
    <dbReference type="NCBI Taxonomy" id="1581557"/>
    <lineage>
        <taxon>Bacteria</taxon>
        <taxon>Pseudomonadati</taxon>
        <taxon>Pseudomonadota</taxon>
        <taxon>Betaproteobacteria</taxon>
        <taxon>Nitrosomonadales</taxon>
        <taxon>Methylophilaceae</taxon>
        <taxon>Candidatus Methylopumilus</taxon>
    </lineage>
</organism>
<evidence type="ECO:0000256" key="2">
    <source>
        <dbReference type="ARBA" id="ARBA00011233"/>
    </source>
</evidence>
<comment type="catalytic activity">
    <reaction evidence="6">
        <text>2 cob(II)alamin + AH2 + 2 ATP = 2 adenosylcob(III)alamin + 2 triphosphate + A + 2 H(+)</text>
        <dbReference type="Rhea" id="RHEA:53304"/>
        <dbReference type="ChEBI" id="CHEBI:13193"/>
        <dbReference type="ChEBI" id="CHEBI:15378"/>
        <dbReference type="ChEBI" id="CHEBI:16304"/>
        <dbReference type="ChEBI" id="CHEBI:17499"/>
        <dbReference type="ChEBI" id="CHEBI:18036"/>
        <dbReference type="ChEBI" id="CHEBI:18408"/>
        <dbReference type="ChEBI" id="CHEBI:30616"/>
    </reaction>
</comment>
<evidence type="ECO:0000256" key="1">
    <source>
        <dbReference type="ARBA" id="ARBA00007487"/>
    </source>
</evidence>
<dbReference type="RefSeq" id="WP_046488651.1">
    <property type="nucleotide sequence ID" value="NZ_CP040979.1"/>
</dbReference>
<dbReference type="GO" id="GO:0009236">
    <property type="term" value="P:cobalamin biosynthetic process"/>
    <property type="evidence" value="ECO:0007669"/>
    <property type="project" value="UniProtKB-UniRule"/>
</dbReference>
<dbReference type="InterPro" id="IPR036451">
    <property type="entry name" value="CblAdoTrfase-like_sf"/>
</dbReference>
<dbReference type="InterPro" id="IPR029499">
    <property type="entry name" value="PduO-typ"/>
</dbReference>
<keyword evidence="3 6" id="KW-0808">Transferase</keyword>